<feature type="chain" id="PRO_5046052506" description="Porin" evidence="1">
    <location>
        <begin position="21"/>
        <end position="354"/>
    </location>
</feature>
<feature type="signal peptide" evidence="1">
    <location>
        <begin position="1"/>
        <end position="20"/>
    </location>
</feature>
<dbReference type="EMBL" id="QUAJ01000001">
    <property type="protein sequence ID" value="REI43095.1"/>
    <property type="molecule type" value="Genomic_DNA"/>
</dbReference>
<reference evidence="2 3" key="1">
    <citation type="submission" date="2018-08" db="EMBL/GenBank/DDBJ databases">
        <title>Draft genome sequence of Psychrilyobacter sp. strain SD5 isolated from Black Sea water.</title>
        <authorList>
            <person name="Yadav S."/>
            <person name="Villanueva L."/>
            <person name="Damste J.S.S."/>
        </authorList>
    </citation>
    <scope>NUCLEOTIDE SEQUENCE [LARGE SCALE GENOMIC DNA]</scope>
    <source>
        <strain evidence="2 3">SD5</strain>
    </source>
</reference>
<evidence type="ECO:0000313" key="2">
    <source>
        <dbReference type="EMBL" id="REI43095.1"/>
    </source>
</evidence>
<name>A0ABX9KLC0_9FUSO</name>
<sequence>MNKKLLLLAGILALGATTFAVHTPTAEEGTTVTAEKAAQVISITDSSAIEGLVEGRQTGILGEFSGSYNGEVRARMFQGPGRSNDGVNANKIEWTVGKGKLNMGRFGFKYDVDRDFNYDSDWNRTNDGWDTTFGIDFQGGTFDMLGKEWTFVPSVSYGYDTAENFTSDSATPSARDMETKRRWDFNPKVSTTYYGFAMDISPIVAYDDVNDTTAFELDFSNYRALGTEGLWSTYGDVYLDFAGTKKNGSYKNSLFSGNIDGDDKFALSIEQYLGYEREVAPNTYFITEFGLEAYSINQKDAYDVSMYVAPEVQYRAKLGAVNVTPYAKYTGYTANVDSAGKDELSVGVKFGTSF</sequence>
<protein>
    <recommendedName>
        <fullName evidence="4">Porin</fullName>
    </recommendedName>
</protein>
<evidence type="ECO:0000256" key="1">
    <source>
        <dbReference type="SAM" id="SignalP"/>
    </source>
</evidence>
<dbReference type="RefSeq" id="WP_114640815.1">
    <property type="nucleotide sequence ID" value="NZ_JAACIO010000001.1"/>
</dbReference>
<organism evidence="2 3">
    <name type="scientific">Psychrilyobacter piezotolerans</name>
    <dbReference type="NCBI Taxonomy" id="2293438"/>
    <lineage>
        <taxon>Bacteria</taxon>
        <taxon>Fusobacteriati</taxon>
        <taxon>Fusobacteriota</taxon>
        <taxon>Fusobacteriia</taxon>
        <taxon>Fusobacteriales</taxon>
        <taxon>Fusobacteriaceae</taxon>
        <taxon>Psychrilyobacter</taxon>
    </lineage>
</organism>
<keyword evidence="3" id="KW-1185">Reference proteome</keyword>
<evidence type="ECO:0008006" key="4">
    <source>
        <dbReference type="Google" id="ProtNLM"/>
    </source>
</evidence>
<gene>
    <name evidence="2" type="ORF">DYH56_00135</name>
</gene>
<evidence type="ECO:0000313" key="3">
    <source>
        <dbReference type="Proteomes" id="UP000263486"/>
    </source>
</evidence>
<keyword evidence="1" id="KW-0732">Signal</keyword>
<accession>A0ABX9KLC0</accession>
<dbReference type="Proteomes" id="UP000263486">
    <property type="component" value="Unassembled WGS sequence"/>
</dbReference>
<comment type="caution">
    <text evidence="2">The sequence shown here is derived from an EMBL/GenBank/DDBJ whole genome shotgun (WGS) entry which is preliminary data.</text>
</comment>
<proteinExistence type="predicted"/>